<evidence type="ECO:0000313" key="2">
    <source>
        <dbReference type="Proteomes" id="UP000182332"/>
    </source>
</evidence>
<reference evidence="1 2" key="1">
    <citation type="submission" date="2016-10" db="EMBL/GenBank/DDBJ databases">
        <authorList>
            <person name="de Groot N.N."/>
        </authorList>
    </citation>
    <scope>NUCLEOTIDE SEQUENCE [LARGE SCALE GENOMIC DNA]</scope>
    <source>
        <strain evidence="1 2">DSM 11363</strain>
    </source>
</reference>
<accession>A0A1I0HH72</accession>
<sequence length="107" mass="11455">MSKRYDWDLIERLLHHVQNSVAIADASETHAAELRTLLLERGFIAAHTSGAGGHGEGATLTPRGASLLAMIDSSIPGNDHPRQVLDEQGDALDPETFDEVASKAQIA</sequence>
<proteinExistence type="predicted"/>
<dbReference type="AlphaFoldDB" id="A0A1I0HH72"/>
<dbReference type="EMBL" id="FOHW01000027">
    <property type="protein sequence ID" value="SET83043.1"/>
    <property type="molecule type" value="Genomic_DNA"/>
</dbReference>
<name>A0A1I0HH72_9PSED</name>
<dbReference type="OrthoDB" id="7018252at2"/>
<organism evidence="1 2">
    <name type="scientific">Pseudomonas graminis</name>
    <dbReference type="NCBI Taxonomy" id="158627"/>
    <lineage>
        <taxon>Bacteria</taxon>
        <taxon>Pseudomonadati</taxon>
        <taxon>Pseudomonadota</taxon>
        <taxon>Gammaproteobacteria</taxon>
        <taxon>Pseudomonadales</taxon>
        <taxon>Pseudomonadaceae</taxon>
        <taxon>Pseudomonas</taxon>
    </lineage>
</organism>
<evidence type="ECO:0008006" key="3">
    <source>
        <dbReference type="Google" id="ProtNLM"/>
    </source>
</evidence>
<evidence type="ECO:0000313" key="1">
    <source>
        <dbReference type="EMBL" id="SET83043.1"/>
    </source>
</evidence>
<dbReference type="RefSeq" id="WP_074891700.1">
    <property type="nucleotide sequence ID" value="NZ_FOHW01000027.1"/>
</dbReference>
<protein>
    <recommendedName>
        <fullName evidence="3">Transcriptional regulator</fullName>
    </recommendedName>
</protein>
<gene>
    <name evidence="1" type="ORF">SAMN05216197_12752</name>
</gene>
<dbReference type="Proteomes" id="UP000182332">
    <property type="component" value="Unassembled WGS sequence"/>
</dbReference>